<dbReference type="InterPro" id="IPR051601">
    <property type="entry name" value="Serine_prot/Carboxylest_S33"/>
</dbReference>
<keyword evidence="2" id="KW-0378">Hydrolase</keyword>
<comment type="similarity">
    <text evidence="1">Belongs to the peptidase S33 family.</text>
</comment>
<protein>
    <submittedName>
        <fullName evidence="6">Pimeloyl-ACP methyl ester carboxylesterase</fullName>
    </submittedName>
</protein>
<proteinExistence type="inferred from homology"/>
<evidence type="ECO:0000256" key="2">
    <source>
        <dbReference type="ARBA" id="ARBA00022801"/>
    </source>
</evidence>
<feature type="signal peptide" evidence="3">
    <location>
        <begin position="1"/>
        <end position="27"/>
    </location>
</feature>
<name>A0A7W7SZS2_9PSEU</name>
<dbReference type="SUPFAM" id="SSF53474">
    <property type="entry name" value="alpha/beta-Hydrolases"/>
    <property type="match status" value="1"/>
</dbReference>
<feature type="domain" description="Peptidase S33 tripeptidyl aminopeptidase-like C-terminal" evidence="5">
    <location>
        <begin position="379"/>
        <end position="468"/>
    </location>
</feature>
<evidence type="ECO:0000259" key="5">
    <source>
        <dbReference type="Pfam" id="PF08386"/>
    </source>
</evidence>
<feature type="chain" id="PRO_5031562391" evidence="3">
    <location>
        <begin position="28"/>
        <end position="489"/>
    </location>
</feature>
<dbReference type="PANTHER" id="PTHR43248:SF30">
    <property type="entry name" value="AB HYDROLASE-1 DOMAIN-CONTAINING PROTEIN"/>
    <property type="match status" value="1"/>
</dbReference>
<dbReference type="InterPro" id="IPR029058">
    <property type="entry name" value="AB_hydrolase_fold"/>
</dbReference>
<dbReference type="PANTHER" id="PTHR43248">
    <property type="entry name" value="2-SUCCINYL-6-HYDROXY-2,4-CYCLOHEXADIENE-1-CARBOXYLATE SYNTHASE"/>
    <property type="match status" value="1"/>
</dbReference>
<gene>
    <name evidence="6" type="ORF">F4559_001288</name>
</gene>
<dbReference type="Pfam" id="PF00561">
    <property type="entry name" value="Abhydrolase_1"/>
    <property type="match status" value="1"/>
</dbReference>
<sequence length="489" mass="53337">MRSVIRALGGLTAVTALVVGTAVTATAAPESRPAAVEWAACPETTEVECGTLRLPIDWNSPRGAKFDLAVARRKAADPAKRIGVLLINPGGPGVSGVNFAFDAAWWFGPDVLDRFDIIGFDPRGVARSSGVTCDPALLAARPGRPTTAAEFDALGRYNRRLAADCRARTGPLYDHLDTSAVIDDMDALRKSLGEKKINFWGASFGTSLGQQYAERYGDKVRAMSLDSVMDRSLTTSRFNETQAAAAEDSFGEFVKWCDRDERCALHGQDVRKYWSGLLAKADRGEVVDPREPTRRITAAELVHFAFDMLYYPDWAPLAEQMISLELTRPQPVPVAFQPAFCQDWQFRVRSYPEYAALVRRANQVAPSLRGGMLGLYAISGCVGLPDATNPQRRVDLSDSPKILLSNSLHDPSTSYEWAVGANRQNRNKTVLLTYEGWGHVTYYHSTCMSGASDKYLVDLTLPAAGTRCAAVDPTVFAAKASTTARLSRG</sequence>
<dbReference type="Pfam" id="PF08386">
    <property type="entry name" value="Abhydrolase_4"/>
    <property type="match status" value="1"/>
</dbReference>
<comment type="caution">
    <text evidence="6">The sequence shown here is derived from an EMBL/GenBank/DDBJ whole genome shotgun (WGS) entry which is preliminary data.</text>
</comment>
<dbReference type="InterPro" id="IPR000073">
    <property type="entry name" value="AB_hydrolase_1"/>
</dbReference>
<dbReference type="RefSeq" id="WP_184666662.1">
    <property type="nucleotide sequence ID" value="NZ_BAABAI010000025.1"/>
</dbReference>
<evidence type="ECO:0000259" key="4">
    <source>
        <dbReference type="Pfam" id="PF00561"/>
    </source>
</evidence>
<dbReference type="GO" id="GO:0016787">
    <property type="term" value="F:hydrolase activity"/>
    <property type="evidence" value="ECO:0007669"/>
    <property type="project" value="UniProtKB-KW"/>
</dbReference>
<dbReference type="Gene3D" id="3.40.50.1820">
    <property type="entry name" value="alpha/beta hydrolase"/>
    <property type="match status" value="1"/>
</dbReference>
<evidence type="ECO:0000256" key="1">
    <source>
        <dbReference type="ARBA" id="ARBA00010088"/>
    </source>
</evidence>
<dbReference type="EMBL" id="JACHJS010000001">
    <property type="protein sequence ID" value="MBB4963929.1"/>
    <property type="molecule type" value="Genomic_DNA"/>
</dbReference>
<keyword evidence="7" id="KW-1185">Reference proteome</keyword>
<dbReference type="Proteomes" id="UP000542674">
    <property type="component" value="Unassembled WGS sequence"/>
</dbReference>
<reference evidence="6 7" key="1">
    <citation type="submission" date="2020-08" db="EMBL/GenBank/DDBJ databases">
        <title>Sequencing the genomes of 1000 actinobacteria strains.</title>
        <authorList>
            <person name="Klenk H.-P."/>
        </authorList>
    </citation>
    <scope>NUCLEOTIDE SEQUENCE [LARGE SCALE GENOMIC DNA]</scope>
    <source>
        <strain evidence="6 7">DSM 45084</strain>
    </source>
</reference>
<accession>A0A7W7SZS2</accession>
<organism evidence="6 7">
    <name type="scientific">Saccharothrix violaceirubra</name>
    <dbReference type="NCBI Taxonomy" id="413306"/>
    <lineage>
        <taxon>Bacteria</taxon>
        <taxon>Bacillati</taxon>
        <taxon>Actinomycetota</taxon>
        <taxon>Actinomycetes</taxon>
        <taxon>Pseudonocardiales</taxon>
        <taxon>Pseudonocardiaceae</taxon>
        <taxon>Saccharothrix</taxon>
    </lineage>
</organism>
<evidence type="ECO:0000256" key="3">
    <source>
        <dbReference type="SAM" id="SignalP"/>
    </source>
</evidence>
<keyword evidence="3" id="KW-0732">Signal</keyword>
<dbReference type="InterPro" id="IPR013595">
    <property type="entry name" value="Pept_S33_TAP-like_C"/>
</dbReference>
<feature type="domain" description="AB hydrolase-1" evidence="4">
    <location>
        <begin position="84"/>
        <end position="282"/>
    </location>
</feature>
<dbReference type="AlphaFoldDB" id="A0A7W7SZS2"/>
<evidence type="ECO:0000313" key="7">
    <source>
        <dbReference type="Proteomes" id="UP000542674"/>
    </source>
</evidence>
<evidence type="ECO:0000313" key="6">
    <source>
        <dbReference type="EMBL" id="MBB4963929.1"/>
    </source>
</evidence>